<dbReference type="Gene3D" id="1.20.140.10">
    <property type="entry name" value="Butyryl-CoA Dehydrogenase, subunit A, domain 3"/>
    <property type="match status" value="1"/>
</dbReference>
<dbReference type="GO" id="GO:0006635">
    <property type="term" value="P:fatty acid beta-oxidation"/>
    <property type="evidence" value="ECO:0007669"/>
    <property type="project" value="InterPro"/>
</dbReference>
<gene>
    <name evidence="2" type="ORF">STVIR_8258</name>
</gene>
<name>L8P625_STRVR</name>
<evidence type="ECO:0000259" key="1">
    <source>
        <dbReference type="Pfam" id="PF01756"/>
    </source>
</evidence>
<dbReference type="InterPro" id="IPR036250">
    <property type="entry name" value="AcylCo_DH-like_C"/>
</dbReference>
<sequence length="184" mass="19827">MGMEHPATAELPGEAGGADWWAAVCRARERALAHELKELKELQERQEGPAGSDFDRWNPLLGRAGELGEAYAERLAAEDTVRVPAGVRDPELRATLEPLAALHGVLAARRRAGSLLACGVLDRDQVARLPETADRLCDALLPRLPLLEEAFGHPQEVVAAPLGEPDYHQALAGALRWRTGGDPA</sequence>
<proteinExistence type="predicted"/>
<organism evidence="2 3">
    <name type="scientific">Streptomyces viridochromogenes Tue57</name>
    <dbReference type="NCBI Taxonomy" id="1160705"/>
    <lineage>
        <taxon>Bacteria</taxon>
        <taxon>Bacillati</taxon>
        <taxon>Actinomycetota</taxon>
        <taxon>Actinomycetes</taxon>
        <taxon>Kitasatosporales</taxon>
        <taxon>Streptomycetaceae</taxon>
        <taxon>Streptomyces</taxon>
    </lineage>
</organism>
<dbReference type="AlphaFoldDB" id="L8P625"/>
<reference evidence="2 3" key="1">
    <citation type="journal article" date="2013" name="Genome Announc.">
        <title>Draft Genome Sequence of Streptomyces viridochromogenes Strain Tu57, Producer of Avilamycin.</title>
        <authorList>
            <person name="Gruning B.A."/>
            <person name="Erxleben A."/>
            <person name="Hahnlein A."/>
            <person name="Gunther S."/>
        </authorList>
    </citation>
    <scope>NUCLEOTIDE SEQUENCE [LARGE SCALE GENOMIC DNA]</scope>
    <source>
        <strain evidence="2 3">Tue57</strain>
    </source>
</reference>
<dbReference type="Proteomes" id="UP000011205">
    <property type="component" value="Unassembled WGS sequence"/>
</dbReference>
<protein>
    <submittedName>
        <fullName evidence="2">Putative Acyl-CoA oxidase</fullName>
    </submittedName>
</protein>
<evidence type="ECO:0000313" key="2">
    <source>
        <dbReference type="EMBL" id="ELS50762.1"/>
    </source>
</evidence>
<dbReference type="PATRIC" id="fig|1160705.3.peg.8158"/>
<dbReference type="Pfam" id="PF01756">
    <property type="entry name" value="ACOX"/>
    <property type="match status" value="1"/>
</dbReference>
<dbReference type="EMBL" id="AMLP01000264">
    <property type="protein sequence ID" value="ELS50762.1"/>
    <property type="molecule type" value="Genomic_DNA"/>
</dbReference>
<feature type="domain" description="Acyl-CoA oxidase C-terminal" evidence="1">
    <location>
        <begin position="24"/>
        <end position="166"/>
    </location>
</feature>
<comment type="caution">
    <text evidence="2">The sequence shown here is derived from an EMBL/GenBank/DDBJ whole genome shotgun (WGS) entry which is preliminary data.</text>
</comment>
<evidence type="ECO:0000313" key="3">
    <source>
        <dbReference type="Proteomes" id="UP000011205"/>
    </source>
</evidence>
<dbReference type="GO" id="GO:0003997">
    <property type="term" value="F:acyl-CoA oxidase activity"/>
    <property type="evidence" value="ECO:0007669"/>
    <property type="project" value="InterPro"/>
</dbReference>
<accession>L8P625</accession>
<dbReference type="InterPro" id="IPR002655">
    <property type="entry name" value="Acyl-CoA_oxidase_C"/>
</dbReference>
<dbReference type="SUPFAM" id="SSF47203">
    <property type="entry name" value="Acyl-CoA dehydrogenase C-terminal domain-like"/>
    <property type="match status" value="1"/>
</dbReference>